<keyword evidence="4" id="KW-1185">Reference proteome</keyword>
<dbReference type="PANTHER" id="PTHR11075">
    <property type="entry name" value="PEPTIDE CHAIN RELEASE FACTOR"/>
    <property type="match status" value="1"/>
</dbReference>
<dbReference type="InterPro" id="IPR000352">
    <property type="entry name" value="Pep_chain_release_fac_I"/>
</dbReference>
<dbReference type="InterPro" id="IPR052104">
    <property type="entry name" value="Mito_Release_Factor_mL62"/>
</dbReference>
<dbReference type="Pfam" id="PF00472">
    <property type="entry name" value="RF-1"/>
    <property type="match status" value="1"/>
</dbReference>
<reference evidence="3" key="1">
    <citation type="submission" date="2022-08" db="EMBL/GenBank/DDBJ databases">
        <authorList>
            <consortium name="DOE Joint Genome Institute"/>
            <person name="Min B."/>
            <person name="Sierra-Patev S."/>
            <person name="Naranjo-Ortiz M."/>
            <person name="Looney B."/>
            <person name="Konkel Z."/>
            <person name="Slot J.C."/>
            <person name="Sakamoto Y."/>
            <person name="Steenwyk J.L."/>
            <person name="Rokas A."/>
            <person name="Carro J."/>
            <person name="Camarero S."/>
            <person name="Ferreira P."/>
            <person name="Molpeceres G."/>
            <person name="Ruiz-duenas F.J."/>
            <person name="Serrano A."/>
            <person name="Henrissat B."/>
            <person name="Drula E."/>
            <person name="Hughes K.W."/>
            <person name="Mata J.L."/>
            <person name="Ishikawa N.K."/>
            <person name="Vargas-Isla R."/>
            <person name="Ushijima S."/>
            <person name="Smith C.A."/>
            <person name="Ahrendt S."/>
            <person name="Andreopoulos W."/>
            <person name="He G."/>
            <person name="LaButti K."/>
            <person name="Lipzen A."/>
            <person name="Ng V."/>
            <person name="Riley R."/>
            <person name="Sandor L."/>
            <person name="Barry K."/>
            <person name="Martinez A.T."/>
            <person name="Xiao Y."/>
            <person name="Gibbons J.G."/>
            <person name="Terashima K."/>
            <person name="Hibbett D.S."/>
            <person name="Grigoriev I.V."/>
        </authorList>
    </citation>
    <scope>NUCLEOTIDE SEQUENCE</scope>
    <source>
        <strain evidence="3">ET3784</strain>
    </source>
</reference>
<sequence length="210" mass="23379">MLRTILNIQSSQLVSLPRRACSLKEQRGFSIGTSKSLPTPPSIAVLEGPADWAEARKWASQFKVESIPKTLVELTFSRSSGPGGQNVNKVNTKATVRCSADAYWIPLWARSVLTKFIRFVQPQYVSSTKSLLITSTIYRSQSQNIDDCLSKLHALVLSAASSSIKNETPEETKKRVEGHQKAQKERNRKEKAQRSAVKQYRSGKAKGGWD</sequence>
<dbReference type="AlphaFoldDB" id="A0AA38MYU5"/>
<feature type="region of interest" description="Disordered" evidence="1">
    <location>
        <begin position="163"/>
        <end position="210"/>
    </location>
</feature>
<feature type="domain" description="Prokaryotic-type class I peptide chain release factors" evidence="2">
    <location>
        <begin position="66"/>
        <end position="201"/>
    </location>
</feature>
<organism evidence="3 4">
    <name type="scientific">Lentinula guzmanii</name>
    <dbReference type="NCBI Taxonomy" id="2804957"/>
    <lineage>
        <taxon>Eukaryota</taxon>
        <taxon>Fungi</taxon>
        <taxon>Dikarya</taxon>
        <taxon>Basidiomycota</taxon>
        <taxon>Agaricomycotina</taxon>
        <taxon>Agaricomycetes</taxon>
        <taxon>Agaricomycetidae</taxon>
        <taxon>Agaricales</taxon>
        <taxon>Marasmiineae</taxon>
        <taxon>Omphalotaceae</taxon>
        <taxon>Lentinula</taxon>
    </lineage>
</organism>
<dbReference type="PANTHER" id="PTHR11075:SF54">
    <property type="entry name" value="LARGE RIBOSOMAL SUBUNIT PROTEIN ML62"/>
    <property type="match status" value="1"/>
</dbReference>
<dbReference type="GO" id="GO:0016150">
    <property type="term" value="F:translation release factor activity, codon nonspecific"/>
    <property type="evidence" value="ECO:0007669"/>
    <property type="project" value="TreeGrafter"/>
</dbReference>
<reference evidence="3" key="2">
    <citation type="journal article" date="2023" name="Proc. Natl. Acad. Sci. U.S.A.">
        <title>A global phylogenomic analysis of the shiitake genus Lentinula.</title>
        <authorList>
            <person name="Sierra-Patev S."/>
            <person name="Min B."/>
            <person name="Naranjo-Ortiz M."/>
            <person name="Looney B."/>
            <person name="Konkel Z."/>
            <person name="Slot J.C."/>
            <person name="Sakamoto Y."/>
            <person name="Steenwyk J.L."/>
            <person name="Rokas A."/>
            <person name="Carro J."/>
            <person name="Camarero S."/>
            <person name="Ferreira P."/>
            <person name="Molpeceres G."/>
            <person name="Ruiz-Duenas F.J."/>
            <person name="Serrano A."/>
            <person name="Henrissat B."/>
            <person name="Drula E."/>
            <person name="Hughes K.W."/>
            <person name="Mata J.L."/>
            <person name="Ishikawa N.K."/>
            <person name="Vargas-Isla R."/>
            <person name="Ushijima S."/>
            <person name="Smith C.A."/>
            <person name="Donoghue J."/>
            <person name="Ahrendt S."/>
            <person name="Andreopoulos W."/>
            <person name="He G."/>
            <person name="LaButti K."/>
            <person name="Lipzen A."/>
            <person name="Ng V."/>
            <person name="Riley R."/>
            <person name="Sandor L."/>
            <person name="Barry K."/>
            <person name="Martinez A.T."/>
            <person name="Xiao Y."/>
            <person name="Gibbons J.G."/>
            <person name="Terashima K."/>
            <person name="Grigoriev I.V."/>
            <person name="Hibbett D."/>
        </authorList>
    </citation>
    <scope>NUCLEOTIDE SEQUENCE</scope>
    <source>
        <strain evidence="3">ET3784</strain>
    </source>
</reference>
<feature type="compositionally biased region" description="Basic and acidic residues" evidence="1">
    <location>
        <begin position="167"/>
        <end position="193"/>
    </location>
</feature>
<dbReference type="SUPFAM" id="SSF110916">
    <property type="entry name" value="Peptidyl-tRNA hydrolase domain-like"/>
    <property type="match status" value="1"/>
</dbReference>
<evidence type="ECO:0000256" key="1">
    <source>
        <dbReference type="SAM" id="MobiDB-lite"/>
    </source>
</evidence>
<dbReference type="Gene3D" id="3.30.160.20">
    <property type="match status" value="1"/>
</dbReference>
<dbReference type="GO" id="GO:0070126">
    <property type="term" value="P:mitochondrial translational termination"/>
    <property type="evidence" value="ECO:0007669"/>
    <property type="project" value="TreeGrafter"/>
</dbReference>
<accession>A0AA38MYU5</accession>
<evidence type="ECO:0000313" key="4">
    <source>
        <dbReference type="Proteomes" id="UP001176059"/>
    </source>
</evidence>
<dbReference type="Proteomes" id="UP001176059">
    <property type="component" value="Unassembled WGS sequence"/>
</dbReference>
<proteinExistence type="predicted"/>
<name>A0AA38MYU5_9AGAR</name>
<evidence type="ECO:0000313" key="3">
    <source>
        <dbReference type="EMBL" id="KAJ3730966.1"/>
    </source>
</evidence>
<evidence type="ECO:0000259" key="2">
    <source>
        <dbReference type="Pfam" id="PF00472"/>
    </source>
</evidence>
<gene>
    <name evidence="3" type="ORF">DFJ43DRAFT_1000044</name>
</gene>
<dbReference type="GO" id="GO:0004045">
    <property type="term" value="F:peptidyl-tRNA hydrolase activity"/>
    <property type="evidence" value="ECO:0007669"/>
    <property type="project" value="TreeGrafter"/>
</dbReference>
<dbReference type="EMBL" id="JANVFO010000034">
    <property type="protein sequence ID" value="KAJ3730966.1"/>
    <property type="molecule type" value="Genomic_DNA"/>
</dbReference>
<protein>
    <submittedName>
        <fullName evidence="3">RF-1 domain-containing protein</fullName>
    </submittedName>
</protein>
<comment type="caution">
    <text evidence="3">The sequence shown here is derived from an EMBL/GenBank/DDBJ whole genome shotgun (WGS) entry which is preliminary data.</text>
</comment>
<dbReference type="GO" id="GO:0005762">
    <property type="term" value="C:mitochondrial large ribosomal subunit"/>
    <property type="evidence" value="ECO:0007669"/>
    <property type="project" value="TreeGrafter"/>
</dbReference>